<dbReference type="InterPro" id="IPR011009">
    <property type="entry name" value="Kinase-like_dom_sf"/>
</dbReference>
<dbReference type="Pfam" id="PF01636">
    <property type="entry name" value="APH"/>
    <property type="match status" value="1"/>
</dbReference>
<protein>
    <recommendedName>
        <fullName evidence="1">Aminoglycoside phosphotransferase domain-containing protein</fullName>
    </recommendedName>
</protein>
<organism evidence="2 3">
    <name type="scientific">Bacillus wiedmannii</name>
    <dbReference type="NCBI Taxonomy" id="1890302"/>
    <lineage>
        <taxon>Bacteria</taxon>
        <taxon>Bacillati</taxon>
        <taxon>Bacillota</taxon>
        <taxon>Bacilli</taxon>
        <taxon>Bacillales</taxon>
        <taxon>Bacillaceae</taxon>
        <taxon>Bacillus</taxon>
        <taxon>Bacillus cereus group</taxon>
    </lineage>
</organism>
<comment type="caution">
    <text evidence="2">The sequence shown here is derived from an EMBL/GenBank/DDBJ whole genome shotgun (WGS) entry which is preliminary data.</text>
</comment>
<dbReference type="SUPFAM" id="SSF56112">
    <property type="entry name" value="Protein kinase-like (PK-like)"/>
    <property type="match status" value="1"/>
</dbReference>
<evidence type="ECO:0000313" key="2">
    <source>
        <dbReference type="EMBL" id="KKZ99321.1"/>
    </source>
</evidence>
<sequence length="324" mass="37940">MGNTCHLDQSDLQEYMQKVFGTSYLVSNVTKMHGGAQKVVYKIDCSNGFSSVLYVWDLTMNYFQEEIANGDIHEQSYSSDLFELNNKYLIQQGIQPPILYDLNKERNRYPYDYALVEYVNGQKAEVYFQNSDSYVKDKLFQRLGDMLTGIHANERNTHGKVNQSGINTKKCHHLQMKHTKKDLDYASQHIDSIKASHSKLLDTLYELESKIEPRNRYGFIHGELGPDHVLINDELEPYLIDIEGAKFFDIEHEHSFLQFRFGDYYRYLKNDTLDPNRMLFYRLHHHIALTSGGLRLLHRGFPNQQFAKDLTDYHSHCTLRFIEG</sequence>
<name>A0A0G8CJU9_9BACI</name>
<dbReference type="EMBL" id="LCYN01000004">
    <property type="protein sequence ID" value="KKZ99321.1"/>
    <property type="molecule type" value="Genomic_DNA"/>
</dbReference>
<dbReference type="Proteomes" id="UP000035350">
    <property type="component" value="Unassembled WGS sequence"/>
</dbReference>
<reference evidence="2 3" key="1">
    <citation type="journal article" date="2015" name="Genome Announc.">
        <title>Next-Generation Whole-Genome Sequencing of Eight Strains of Bacillus cereus, Isolated from Food.</title>
        <authorList>
            <person name="Krawczyk A.O."/>
            <person name="de Jong A."/>
            <person name="Eijlander R.T."/>
            <person name="Berendsen E.M."/>
            <person name="Holsappel S."/>
            <person name="Wells-Bennik M.H."/>
            <person name="Kuipers O.P."/>
        </authorList>
    </citation>
    <scope>NUCLEOTIDE SEQUENCE [LARGE SCALE GENOMIC DNA]</scope>
    <source>
        <strain evidence="2 3">B4147</strain>
    </source>
</reference>
<proteinExistence type="predicted"/>
<feature type="domain" description="Aminoglycoside phosphotransferase" evidence="1">
    <location>
        <begin position="91"/>
        <end position="248"/>
    </location>
</feature>
<dbReference type="PATRIC" id="fig|1396.433.peg.2789"/>
<evidence type="ECO:0000313" key="3">
    <source>
        <dbReference type="Proteomes" id="UP000035350"/>
    </source>
</evidence>
<gene>
    <name evidence="2" type="ORF">B4147_3905</name>
</gene>
<evidence type="ECO:0000259" key="1">
    <source>
        <dbReference type="Pfam" id="PF01636"/>
    </source>
</evidence>
<dbReference type="AlphaFoldDB" id="A0A0G8CJU9"/>
<reference evidence="3" key="2">
    <citation type="submission" date="2015-04" db="EMBL/GenBank/DDBJ databases">
        <title>Draft Genome Sequences of Eight Spore-Forming Food Isolates of Bacillus cereus Genome sequencing.</title>
        <authorList>
            <person name="Krawcyk A.O."/>
            <person name="de Jong A."/>
            <person name="Eijlander R.T."/>
            <person name="Berendsen E.M."/>
            <person name="Holsappel S."/>
            <person name="Wells-Bennik M."/>
            <person name="Kuipers O.P."/>
        </authorList>
    </citation>
    <scope>NUCLEOTIDE SEQUENCE [LARGE SCALE GENOMIC DNA]</scope>
    <source>
        <strain evidence="3">B4147</strain>
    </source>
</reference>
<dbReference type="InterPro" id="IPR002575">
    <property type="entry name" value="Aminoglycoside_PTrfase"/>
</dbReference>
<accession>A0A0G8CJU9</accession>